<proteinExistence type="predicted"/>
<evidence type="ECO:0000313" key="2">
    <source>
        <dbReference type="Proteomes" id="UP001239111"/>
    </source>
</evidence>
<keyword evidence="2" id="KW-1185">Reference proteome</keyword>
<evidence type="ECO:0000313" key="1">
    <source>
        <dbReference type="EMBL" id="KAJ8678945.1"/>
    </source>
</evidence>
<sequence>MASAWLLTIIFLISSSNGLRIMNFSRPSLSINIDVDKEIIIQNPTINFMYNRDTVRIYNYPGTPSVNVLVDNSAISIKGQVENYNTGFDVNNEKFFITEIIGIANIANTSNFEEGLKDCKFFISDKYSKRSSNALTHKLDAKIFKYVEAYVTLNFCRELGPIKYEDFARARMTRYDFGRKSVSSPYVLLAYPNIIAPKTAEDIWFRNEANTEKAADFILRQASQVFHETNAGIIPIADFRDQIFTASEGKFSGIDNLQRVSTMKVPMSNMIDGEKSFNFTLTVPKGHVQYQNYQAFQFIPLGSSLCADVQDLMFTATVVMDFKGKYCKAKLLDLKLFNPGYSHSYVCNQSSFLANPIIQSFIKAWSEETIESIRNQIIRVLAISIPDSFDCEAFRSSFK</sequence>
<dbReference type="EMBL" id="CM056742">
    <property type="protein sequence ID" value="KAJ8678945.1"/>
    <property type="molecule type" value="Genomic_DNA"/>
</dbReference>
<reference evidence="1" key="1">
    <citation type="submission" date="2023-04" db="EMBL/GenBank/DDBJ databases">
        <title>A chromosome-level genome assembly of the parasitoid wasp Eretmocerus hayati.</title>
        <authorList>
            <person name="Zhong Y."/>
            <person name="Liu S."/>
            <person name="Liu Y."/>
        </authorList>
    </citation>
    <scope>NUCLEOTIDE SEQUENCE</scope>
    <source>
        <strain evidence="1">ZJU_SS_LIU_2023</strain>
    </source>
</reference>
<dbReference type="Proteomes" id="UP001239111">
    <property type="component" value="Chromosome 2"/>
</dbReference>
<comment type="caution">
    <text evidence="1">The sequence shown here is derived from an EMBL/GenBank/DDBJ whole genome shotgun (WGS) entry which is preliminary data.</text>
</comment>
<protein>
    <submittedName>
        <fullName evidence="1">Uncharacterized protein</fullName>
    </submittedName>
</protein>
<accession>A0ACC2PB05</accession>
<name>A0ACC2PB05_9HYME</name>
<organism evidence="1 2">
    <name type="scientific">Eretmocerus hayati</name>
    <dbReference type="NCBI Taxonomy" id="131215"/>
    <lineage>
        <taxon>Eukaryota</taxon>
        <taxon>Metazoa</taxon>
        <taxon>Ecdysozoa</taxon>
        <taxon>Arthropoda</taxon>
        <taxon>Hexapoda</taxon>
        <taxon>Insecta</taxon>
        <taxon>Pterygota</taxon>
        <taxon>Neoptera</taxon>
        <taxon>Endopterygota</taxon>
        <taxon>Hymenoptera</taxon>
        <taxon>Apocrita</taxon>
        <taxon>Proctotrupomorpha</taxon>
        <taxon>Chalcidoidea</taxon>
        <taxon>Aphelinidae</taxon>
        <taxon>Aphelininae</taxon>
        <taxon>Eretmocerus</taxon>
    </lineage>
</organism>
<gene>
    <name evidence="1" type="ORF">QAD02_014732</name>
</gene>